<evidence type="ECO:0000313" key="5">
    <source>
        <dbReference type="Proteomes" id="UP000239747"/>
    </source>
</evidence>
<evidence type="ECO:0000256" key="2">
    <source>
        <dbReference type="ARBA" id="ARBA00023043"/>
    </source>
</evidence>
<feature type="repeat" description="ANK" evidence="3">
    <location>
        <begin position="193"/>
        <end position="225"/>
    </location>
</feature>
<dbReference type="Pfam" id="PF12796">
    <property type="entry name" value="Ank_2"/>
    <property type="match status" value="4"/>
</dbReference>
<name>A0A2S7UDV6_9FLAO</name>
<dbReference type="OrthoDB" id="2575953at2"/>
<feature type="repeat" description="ANK" evidence="3">
    <location>
        <begin position="298"/>
        <end position="330"/>
    </location>
</feature>
<dbReference type="PANTHER" id="PTHR24198:SF165">
    <property type="entry name" value="ANKYRIN REPEAT-CONTAINING PROTEIN-RELATED"/>
    <property type="match status" value="1"/>
</dbReference>
<dbReference type="AlphaFoldDB" id="A0A2S7UDV6"/>
<comment type="caution">
    <text evidence="4">The sequence shown here is derived from an EMBL/GenBank/DDBJ whole genome shotgun (WGS) entry which is preliminary data.</text>
</comment>
<protein>
    <submittedName>
        <fullName evidence="4">Uncharacterized protein</fullName>
    </submittedName>
</protein>
<reference evidence="4 5" key="1">
    <citation type="submission" date="2017-01" db="EMBL/GenBank/DDBJ databases">
        <title>Trade-off between light-utilization and light-protection in marine flavobacteria.</title>
        <authorList>
            <person name="Kumagai Y."/>
            <person name="Yoshizawa S."/>
            <person name="Kogure K."/>
            <person name="Iwasaki W."/>
        </authorList>
    </citation>
    <scope>NUCLEOTIDE SEQUENCE [LARGE SCALE GENOMIC DNA]</scope>
    <source>
        <strain evidence="4 5">KCTC 32109</strain>
    </source>
</reference>
<proteinExistence type="predicted"/>
<feature type="repeat" description="ANK" evidence="3">
    <location>
        <begin position="404"/>
        <end position="436"/>
    </location>
</feature>
<dbReference type="InterPro" id="IPR036770">
    <property type="entry name" value="Ankyrin_rpt-contain_sf"/>
</dbReference>
<gene>
    <name evidence="4" type="ORF">BST92_10850</name>
</gene>
<feature type="repeat" description="ANK" evidence="3">
    <location>
        <begin position="264"/>
        <end position="297"/>
    </location>
</feature>
<feature type="repeat" description="ANK" evidence="3">
    <location>
        <begin position="331"/>
        <end position="363"/>
    </location>
</feature>
<dbReference type="PROSITE" id="PS50088">
    <property type="entry name" value="ANK_REPEAT"/>
    <property type="match status" value="7"/>
</dbReference>
<dbReference type="PANTHER" id="PTHR24198">
    <property type="entry name" value="ANKYRIN REPEAT AND PROTEIN KINASE DOMAIN-CONTAINING PROTEIN"/>
    <property type="match status" value="1"/>
</dbReference>
<evidence type="ECO:0000256" key="3">
    <source>
        <dbReference type="PROSITE-ProRule" id="PRU00023"/>
    </source>
</evidence>
<dbReference type="PRINTS" id="PR01415">
    <property type="entry name" value="ANKYRIN"/>
</dbReference>
<dbReference type="InterPro" id="IPR002110">
    <property type="entry name" value="Ankyrin_rpt"/>
</dbReference>
<evidence type="ECO:0000313" key="4">
    <source>
        <dbReference type="EMBL" id="PQJ32392.1"/>
    </source>
</evidence>
<evidence type="ECO:0000256" key="1">
    <source>
        <dbReference type="ARBA" id="ARBA00022737"/>
    </source>
</evidence>
<dbReference type="Proteomes" id="UP000239747">
    <property type="component" value="Unassembled WGS sequence"/>
</dbReference>
<feature type="repeat" description="ANK" evidence="3">
    <location>
        <begin position="90"/>
        <end position="122"/>
    </location>
</feature>
<keyword evidence="2 3" id="KW-0040">ANK repeat</keyword>
<dbReference type="EMBL" id="MTPW01000001">
    <property type="protein sequence ID" value="PQJ32392.1"/>
    <property type="molecule type" value="Genomic_DNA"/>
</dbReference>
<accession>A0A2S7UDV6</accession>
<keyword evidence="1" id="KW-0677">Repeat</keyword>
<organism evidence="4 5">
    <name type="scientific">Nonlabens arenilitoris</name>
    <dbReference type="NCBI Taxonomy" id="1217969"/>
    <lineage>
        <taxon>Bacteria</taxon>
        <taxon>Pseudomonadati</taxon>
        <taxon>Bacteroidota</taxon>
        <taxon>Flavobacteriia</taxon>
        <taxon>Flavobacteriales</taxon>
        <taxon>Flavobacteriaceae</taxon>
        <taxon>Nonlabens</taxon>
    </lineage>
</organism>
<dbReference type="Gene3D" id="1.25.40.20">
    <property type="entry name" value="Ankyrin repeat-containing domain"/>
    <property type="match status" value="4"/>
</dbReference>
<dbReference type="RefSeq" id="WP_105071472.1">
    <property type="nucleotide sequence ID" value="NZ_MTPW01000001.1"/>
</dbReference>
<sequence length="494" mass="55177">MKNIWITTLLFLIGISSIAQENIFHSSDFWNTNPSLEEVKQLIKEGNSPVALNKNAFDATVYAIIRGAQNDIIEYLLNMEGNSPNKKTHDGRNYLHWASYANNVAIVQELLEKGSSVTKKDSHGLTPLAFAANAGVTNIELYKLFKDYDVDLLKEQSEHGASLLLLVAASLQNEKELNDFLNLGLDLHSVDEDGNNIFHYAVKKGNISFLKLLIQKGVNHKAINKNGGNAMLMASRGSRGHQNALDLYTFLESHEIPVNITGDQGRNPLHAIASNSKDIDIINYFIERNVDVNLADIDGNTPFMNATSYNNLEVVKHLYTHVDQVNLKNKEGKTALMMAVYRNEPSVVQFLIDQHADLSPTDHKGNSLAYYLLKSYSDRNTDHFNAKLELLTHLGVSMNTIQEDGHTLYHIAVAQGSLNLLKQLEEFDIDLNLKNDDGLTALHLAAMTAKNESIIKYLISKGADIHIKTDFEESAYDLAKENELLNNTALNYLK</sequence>
<dbReference type="SUPFAM" id="SSF48403">
    <property type="entry name" value="Ankyrin repeat"/>
    <property type="match status" value="2"/>
</dbReference>
<dbReference type="PROSITE" id="PS50297">
    <property type="entry name" value="ANK_REP_REGION"/>
    <property type="match status" value="6"/>
</dbReference>
<keyword evidence="5" id="KW-1185">Reference proteome</keyword>
<feature type="repeat" description="ANK" evidence="3">
    <location>
        <begin position="437"/>
        <end position="470"/>
    </location>
</feature>
<dbReference type="SMART" id="SM00248">
    <property type="entry name" value="ANK"/>
    <property type="match status" value="9"/>
</dbReference>